<evidence type="ECO:0000256" key="3">
    <source>
        <dbReference type="ARBA" id="ARBA00022475"/>
    </source>
</evidence>
<feature type="transmembrane region" description="Helical" evidence="7">
    <location>
        <begin position="182"/>
        <end position="202"/>
    </location>
</feature>
<evidence type="ECO:0000256" key="6">
    <source>
        <dbReference type="ARBA" id="ARBA00023136"/>
    </source>
</evidence>
<name>A0A4R2P028_RHOAD</name>
<protein>
    <submittedName>
        <fullName evidence="8">Threonine/homoserine/homoserine lactone efflux protein</fullName>
    </submittedName>
</protein>
<comment type="similarity">
    <text evidence="2">Belongs to the Rht family.</text>
</comment>
<dbReference type="Pfam" id="PF01810">
    <property type="entry name" value="LysE"/>
    <property type="match status" value="1"/>
</dbReference>
<keyword evidence="4 7" id="KW-0812">Transmembrane</keyword>
<dbReference type="RefSeq" id="WP_132598329.1">
    <property type="nucleotide sequence ID" value="NZ_NRRP01000001.1"/>
</dbReference>
<dbReference type="PANTHER" id="PTHR30086">
    <property type="entry name" value="ARGININE EXPORTER PROTEIN ARGO"/>
    <property type="match status" value="1"/>
</dbReference>
<proteinExistence type="inferred from homology"/>
<keyword evidence="3" id="KW-1003">Cell membrane</keyword>
<comment type="caution">
    <text evidence="8">The sequence shown here is derived from an EMBL/GenBank/DDBJ whole genome shotgun (WGS) entry which is preliminary data.</text>
</comment>
<evidence type="ECO:0000256" key="4">
    <source>
        <dbReference type="ARBA" id="ARBA00022692"/>
    </source>
</evidence>
<comment type="subcellular location">
    <subcellularLocation>
        <location evidence="1">Cell membrane</location>
        <topology evidence="1">Multi-pass membrane protein</topology>
    </subcellularLocation>
</comment>
<evidence type="ECO:0000256" key="2">
    <source>
        <dbReference type="ARBA" id="ARBA00007928"/>
    </source>
</evidence>
<keyword evidence="9" id="KW-1185">Reference proteome</keyword>
<dbReference type="AlphaFoldDB" id="A0A4R2P028"/>
<feature type="transmembrane region" description="Helical" evidence="7">
    <location>
        <begin position="6"/>
        <end position="28"/>
    </location>
</feature>
<keyword evidence="5 7" id="KW-1133">Transmembrane helix</keyword>
<gene>
    <name evidence="8" type="ORF">EV656_10174</name>
</gene>
<sequence>MSLHAWAIFAGFWVLFVTTPGPNAVNCIANGMTHGLGRALWGVLGILTQAALFLTLSAVGITALIAASPTAFAWAKLAGALVLVWLGVRTFRNAAVAVTPGAASGGSIYGRAFLIATVNAKSVAGYLAAFSQFVEPGVPIGQQMWVIVPTALCLTTLSYTGYTALGAWLGRLALGAIMHVRLRQGVALCFILYGALLGLLALP</sequence>
<evidence type="ECO:0000313" key="9">
    <source>
        <dbReference type="Proteomes" id="UP000295733"/>
    </source>
</evidence>
<feature type="transmembrane region" description="Helical" evidence="7">
    <location>
        <begin position="71"/>
        <end position="91"/>
    </location>
</feature>
<organism evidence="8 9">
    <name type="scientific">Rhodovulum adriaticum</name>
    <name type="common">Rhodopseudomonas adriatica</name>
    <dbReference type="NCBI Taxonomy" id="35804"/>
    <lineage>
        <taxon>Bacteria</taxon>
        <taxon>Pseudomonadati</taxon>
        <taxon>Pseudomonadota</taxon>
        <taxon>Alphaproteobacteria</taxon>
        <taxon>Rhodobacterales</taxon>
        <taxon>Paracoccaceae</taxon>
        <taxon>Rhodovulum</taxon>
    </lineage>
</organism>
<reference evidence="8 9" key="1">
    <citation type="submission" date="2019-03" db="EMBL/GenBank/DDBJ databases">
        <title>Genomic Encyclopedia of Type Strains, Phase IV (KMG-IV): sequencing the most valuable type-strain genomes for metagenomic binning, comparative biology and taxonomic classification.</title>
        <authorList>
            <person name="Goeker M."/>
        </authorList>
    </citation>
    <scope>NUCLEOTIDE SEQUENCE [LARGE SCALE GENOMIC DNA]</scope>
    <source>
        <strain evidence="8 9">DSM 2781</strain>
    </source>
</reference>
<evidence type="ECO:0000256" key="7">
    <source>
        <dbReference type="SAM" id="Phobius"/>
    </source>
</evidence>
<feature type="transmembrane region" description="Helical" evidence="7">
    <location>
        <begin position="146"/>
        <end position="170"/>
    </location>
</feature>
<feature type="transmembrane region" description="Helical" evidence="7">
    <location>
        <begin position="112"/>
        <end position="134"/>
    </location>
</feature>
<dbReference type="GO" id="GO:0042970">
    <property type="term" value="F:homoserine transmembrane transporter activity"/>
    <property type="evidence" value="ECO:0007669"/>
    <property type="project" value="TreeGrafter"/>
</dbReference>
<dbReference type="InterPro" id="IPR001123">
    <property type="entry name" value="LeuE-type"/>
</dbReference>
<dbReference type="EMBL" id="SLXL01000001">
    <property type="protein sequence ID" value="TCP27171.1"/>
    <property type="molecule type" value="Genomic_DNA"/>
</dbReference>
<evidence type="ECO:0000256" key="1">
    <source>
        <dbReference type="ARBA" id="ARBA00004651"/>
    </source>
</evidence>
<keyword evidence="6 7" id="KW-0472">Membrane</keyword>
<dbReference type="GO" id="GO:0005886">
    <property type="term" value="C:plasma membrane"/>
    <property type="evidence" value="ECO:0007669"/>
    <property type="project" value="UniProtKB-SubCell"/>
</dbReference>
<evidence type="ECO:0000313" key="8">
    <source>
        <dbReference type="EMBL" id="TCP27171.1"/>
    </source>
</evidence>
<evidence type="ECO:0000256" key="5">
    <source>
        <dbReference type="ARBA" id="ARBA00022989"/>
    </source>
</evidence>
<dbReference type="OrthoDB" id="9804822at2"/>
<accession>A0A4R2P028</accession>
<dbReference type="Proteomes" id="UP000295733">
    <property type="component" value="Unassembled WGS sequence"/>
</dbReference>
<feature type="transmembrane region" description="Helical" evidence="7">
    <location>
        <begin position="40"/>
        <end position="65"/>
    </location>
</feature>
<dbReference type="PANTHER" id="PTHR30086:SF14">
    <property type="entry name" value="HOMOSERINE_HOMOSERINE LACTONE EFFLUX PROTEIN"/>
    <property type="match status" value="1"/>
</dbReference>